<name>J9FFW3_9ZZZZ</name>
<accession>J9FFW3</accession>
<evidence type="ECO:0000256" key="1">
    <source>
        <dbReference type="SAM" id="MobiDB-lite"/>
    </source>
</evidence>
<comment type="caution">
    <text evidence="2">The sequence shown here is derived from an EMBL/GenBank/DDBJ whole genome shotgun (WGS) entry which is preliminary data.</text>
</comment>
<feature type="region of interest" description="Disordered" evidence="1">
    <location>
        <begin position="41"/>
        <end position="61"/>
    </location>
</feature>
<reference evidence="2" key="1">
    <citation type="journal article" date="2012" name="PLoS ONE">
        <title>Gene sets for utilization of primary and secondary nutrition supplies in the distal gut of endangered iberian lynx.</title>
        <authorList>
            <person name="Alcaide M."/>
            <person name="Messina E."/>
            <person name="Richter M."/>
            <person name="Bargiela R."/>
            <person name="Peplies J."/>
            <person name="Huws S.A."/>
            <person name="Newbold C.J."/>
            <person name="Golyshin P.N."/>
            <person name="Simon M.A."/>
            <person name="Lopez G."/>
            <person name="Yakimov M.M."/>
            <person name="Ferrer M."/>
        </authorList>
    </citation>
    <scope>NUCLEOTIDE SEQUENCE</scope>
</reference>
<dbReference type="AlphaFoldDB" id="J9FFW3"/>
<proteinExistence type="predicted"/>
<dbReference type="EMBL" id="AMCI01006748">
    <property type="protein sequence ID" value="EJW93811.1"/>
    <property type="molecule type" value="Genomic_DNA"/>
</dbReference>
<protein>
    <submittedName>
        <fullName evidence="2">Uncharacterized protein</fullName>
    </submittedName>
</protein>
<gene>
    <name evidence="2" type="ORF">EVA_18080</name>
</gene>
<sequence length="61" mass="6554">MGGSCCSTAPGMMRWRRSVSWPSSAMTCAWTCRARCRRTGSWSFSTPCPGSTSASQISTTP</sequence>
<organism evidence="2">
    <name type="scientific">gut metagenome</name>
    <dbReference type="NCBI Taxonomy" id="749906"/>
    <lineage>
        <taxon>unclassified sequences</taxon>
        <taxon>metagenomes</taxon>
        <taxon>organismal metagenomes</taxon>
    </lineage>
</organism>
<evidence type="ECO:0000313" key="2">
    <source>
        <dbReference type="EMBL" id="EJW93811.1"/>
    </source>
</evidence>